<dbReference type="AlphaFoldDB" id="W9QQD7"/>
<dbReference type="EMBL" id="KE343656">
    <property type="protein sequence ID" value="EXB37719.1"/>
    <property type="molecule type" value="Genomic_DNA"/>
</dbReference>
<dbReference type="GO" id="GO:0004523">
    <property type="term" value="F:RNA-DNA hybrid ribonuclease activity"/>
    <property type="evidence" value="ECO:0007669"/>
    <property type="project" value="InterPro"/>
</dbReference>
<evidence type="ECO:0000259" key="1">
    <source>
        <dbReference type="Pfam" id="PF13456"/>
    </source>
</evidence>
<dbReference type="InterPro" id="IPR002156">
    <property type="entry name" value="RNaseH_domain"/>
</dbReference>
<proteinExistence type="predicted"/>
<evidence type="ECO:0000313" key="2">
    <source>
        <dbReference type="EMBL" id="EXB37719.1"/>
    </source>
</evidence>
<dbReference type="Pfam" id="PF13456">
    <property type="entry name" value="RVT_3"/>
    <property type="match status" value="1"/>
</dbReference>
<accession>W9QQD7</accession>
<organism evidence="2 3">
    <name type="scientific">Morus notabilis</name>
    <dbReference type="NCBI Taxonomy" id="981085"/>
    <lineage>
        <taxon>Eukaryota</taxon>
        <taxon>Viridiplantae</taxon>
        <taxon>Streptophyta</taxon>
        <taxon>Embryophyta</taxon>
        <taxon>Tracheophyta</taxon>
        <taxon>Spermatophyta</taxon>
        <taxon>Magnoliopsida</taxon>
        <taxon>eudicotyledons</taxon>
        <taxon>Gunneridae</taxon>
        <taxon>Pentapetalae</taxon>
        <taxon>rosids</taxon>
        <taxon>fabids</taxon>
        <taxon>Rosales</taxon>
        <taxon>Moraceae</taxon>
        <taxon>Moreae</taxon>
        <taxon>Morus</taxon>
    </lineage>
</organism>
<evidence type="ECO:0000313" key="3">
    <source>
        <dbReference type="Proteomes" id="UP000030645"/>
    </source>
</evidence>
<dbReference type="GO" id="GO:0003676">
    <property type="term" value="F:nucleic acid binding"/>
    <property type="evidence" value="ECO:0007669"/>
    <property type="project" value="InterPro"/>
</dbReference>
<reference evidence="3" key="1">
    <citation type="submission" date="2013-01" db="EMBL/GenBank/DDBJ databases">
        <title>Draft Genome Sequence of a Mulberry Tree, Morus notabilis C.K. Schneid.</title>
        <authorList>
            <person name="He N."/>
            <person name="Zhao S."/>
        </authorList>
    </citation>
    <scope>NUCLEOTIDE SEQUENCE</scope>
</reference>
<feature type="domain" description="RNase H type-1" evidence="1">
    <location>
        <begin position="35"/>
        <end position="91"/>
    </location>
</feature>
<gene>
    <name evidence="2" type="ORF">L484_010193</name>
</gene>
<keyword evidence="3" id="KW-1185">Reference proteome</keyword>
<name>W9QQD7_9ROSA</name>
<protein>
    <recommendedName>
        <fullName evidence="1">RNase H type-1 domain-containing protein</fullName>
    </recommendedName>
</protein>
<dbReference type="Proteomes" id="UP000030645">
    <property type="component" value="Unassembled WGS sequence"/>
</dbReference>
<sequence>MGSASSATGAKAVARANCSIALCGQYSDAAVGHDSTFLASVIRDHNGTIISVTTAESPFEDPLMAEAQALQLSLSSASLLKISRVGCESDSV</sequence>